<dbReference type="Proteomes" id="UP001189429">
    <property type="component" value="Unassembled WGS sequence"/>
</dbReference>
<evidence type="ECO:0000313" key="1">
    <source>
        <dbReference type="EMBL" id="CAK0788401.1"/>
    </source>
</evidence>
<name>A0ABN9PAM4_9DINO</name>
<protein>
    <submittedName>
        <fullName evidence="1">Uncharacterized protein</fullName>
    </submittedName>
</protein>
<reference evidence="1" key="1">
    <citation type="submission" date="2023-10" db="EMBL/GenBank/DDBJ databases">
        <authorList>
            <person name="Chen Y."/>
            <person name="Shah S."/>
            <person name="Dougan E. K."/>
            <person name="Thang M."/>
            <person name="Chan C."/>
        </authorList>
    </citation>
    <scope>NUCLEOTIDE SEQUENCE [LARGE SCALE GENOMIC DNA]</scope>
</reference>
<comment type="caution">
    <text evidence="1">The sequence shown here is derived from an EMBL/GenBank/DDBJ whole genome shotgun (WGS) entry which is preliminary data.</text>
</comment>
<organism evidence="1 2">
    <name type="scientific">Prorocentrum cordatum</name>
    <dbReference type="NCBI Taxonomy" id="2364126"/>
    <lineage>
        <taxon>Eukaryota</taxon>
        <taxon>Sar</taxon>
        <taxon>Alveolata</taxon>
        <taxon>Dinophyceae</taxon>
        <taxon>Prorocentrales</taxon>
        <taxon>Prorocentraceae</taxon>
        <taxon>Prorocentrum</taxon>
    </lineage>
</organism>
<evidence type="ECO:0000313" key="2">
    <source>
        <dbReference type="Proteomes" id="UP001189429"/>
    </source>
</evidence>
<gene>
    <name evidence="1" type="ORF">PCOR1329_LOCUS304</name>
</gene>
<proteinExistence type="predicted"/>
<dbReference type="EMBL" id="CAUYUJ010000048">
    <property type="protein sequence ID" value="CAK0788401.1"/>
    <property type="molecule type" value="Genomic_DNA"/>
</dbReference>
<accession>A0ABN9PAM4</accession>
<sequence length="119" mass="12916">MGRRSGGEVIPLAFSSDFFILVECTWAGIDAGHEFAGLCLATVMLASFTGEVRFVNEKTGEKVFKNVLTGEKTNRTMPTDYHTSISNVMNQRRLNWLAGQRGGANLYGAQASGVRPPGM</sequence>
<keyword evidence="2" id="KW-1185">Reference proteome</keyword>